<dbReference type="InterPro" id="IPR017896">
    <property type="entry name" value="4Fe4S_Fe-S-bd"/>
</dbReference>
<dbReference type="SUPFAM" id="SSF54862">
    <property type="entry name" value="4Fe-4S ferredoxins"/>
    <property type="match status" value="1"/>
</dbReference>
<protein>
    <submittedName>
        <fullName evidence="6">4Fe-4S dicluster domain-containing protein</fullName>
    </submittedName>
</protein>
<dbReference type="GO" id="GO:0051539">
    <property type="term" value="F:4 iron, 4 sulfur cluster binding"/>
    <property type="evidence" value="ECO:0007669"/>
    <property type="project" value="UniProtKB-KW"/>
</dbReference>
<keyword evidence="3" id="KW-0408">Iron</keyword>
<keyword evidence="1" id="KW-0004">4Fe-4S</keyword>
<dbReference type="EMBL" id="DXGI01000002">
    <property type="protein sequence ID" value="HIW77522.1"/>
    <property type="molecule type" value="Genomic_DNA"/>
</dbReference>
<sequence>MSFLRPPGALPEKDFLKACVHCGQCAAACPYGSIRLLETLGPERHTPVIRPGDIPCWLCLKCPPACPSGALRPVASMKESGMGRAVIFKDRCLNWIESGTMCMTCYDRCPLRGEGMVLDMGYIPTVGTACVGCGMCEYVCPKNAVAVVPDARKTGTGETQ</sequence>
<dbReference type="CDD" id="cd16373">
    <property type="entry name" value="DMSOR_beta_like"/>
    <property type="match status" value="1"/>
</dbReference>
<evidence type="ECO:0000256" key="3">
    <source>
        <dbReference type="ARBA" id="ARBA00023004"/>
    </source>
</evidence>
<comment type="caution">
    <text evidence="6">The sequence shown here is derived from an EMBL/GenBank/DDBJ whole genome shotgun (WGS) entry which is preliminary data.</text>
</comment>
<dbReference type="PROSITE" id="PS00198">
    <property type="entry name" value="4FE4S_FER_1"/>
    <property type="match status" value="2"/>
</dbReference>
<feature type="domain" description="4Fe-4S ferredoxin-type" evidence="5">
    <location>
        <begin position="9"/>
        <end position="39"/>
    </location>
</feature>
<dbReference type="PANTHER" id="PTHR43687">
    <property type="entry name" value="ADENYLYLSULFATE REDUCTASE, BETA SUBUNIT"/>
    <property type="match status" value="1"/>
</dbReference>
<dbReference type="InterPro" id="IPR017900">
    <property type="entry name" value="4Fe4S_Fe_S_CS"/>
</dbReference>
<evidence type="ECO:0000256" key="4">
    <source>
        <dbReference type="ARBA" id="ARBA00023014"/>
    </source>
</evidence>
<dbReference type="AlphaFoldDB" id="A0A9D1QY68"/>
<dbReference type="InterPro" id="IPR050572">
    <property type="entry name" value="Fe-S_Ferredoxin"/>
</dbReference>
<evidence type="ECO:0000313" key="7">
    <source>
        <dbReference type="Proteomes" id="UP000824264"/>
    </source>
</evidence>
<proteinExistence type="predicted"/>
<dbReference type="GO" id="GO:0046872">
    <property type="term" value="F:metal ion binding"/>
    <property type="evidence" value="ECO:0007669"/>
    <property type="project" value="UniProtKB-KW"/>
</dbReference>
<name>A0A9D1QY68_9BACT</name>
<accession>A0A9D1QY68</accession>
<evidence type="ECO:0000313" key="6">
    <source>
        <dbReference type="EMBL" id="HIW77522.1"/>
    </source>
</evidence>
<evidence type="ECO:0000256" key="2">
    <source>
        <dbReference type="ARBA" id="ARBA00022723"/>
    </source>
</evidence>
<keyword evidence="4" id="KW-0411">Iron-sulfur</keyword>
<keyword evidence="2" id="KW-0479">Metal-binding</keyword>
<gene>
    <name evidence="6" type="ORF">H9874_00030</name>
</gene>
<dbReference type="Pfam" id="PF12838">
    <property type="entry name" value="Fer4_7"/>
    <property type="match status" value="1"/>
</dbReference>
<dbReference type="Proteomes" id="UP000824264">
    <property type="component" value="Unassembled WGS sequence"/>
</dbReference>
<dbReference type="PANTHER" id="PTHR43687:SF4">
    <property type="entry name" value="BLR5484 PROTEIN"/>
    <property type="match status" value="1"/>
</dbReference>
<dbReference type="Pfam" id="PF00037">
    <property type="entry name" value="Fer4"/>
    <property type="match status" value="1"/>
</dbReference>
<dbReference type="Gene3D" id="3.30.70.20">
    <property type="match status" value="2"/>
</dbReference>
<feature type="domain" description="4Fe-4S ferredoxin-type" evidence="5">
    <location>
        <begin position="122"/>
        <end position="150"/>
    </location>
</feature>
<feature type="domain" description="4Fe-4S ferredoxin-type" evidence="5">
    <location>
        <begin position="45"/>
        <end position="76"/>
    </location>
</feature>
<dbReference type="PROSITE" id="PS51379">
    <property type="entry name" value="4FE4S_FER_2"/>
    <property type="match status" value="3"/>
</dbReference>
<evidence type="ECO:0000256" key="1">
    <source>
        <dbReference type="ARBA" id="ARBA00022485"/>
    </source>
</evidence>
<organism evidence="6 7">
    <name type="scientific">Candidatus Bilophila faecipullorum</name>
    <dbReference type="NCBI Taxonomy" id="2838482"/>
    <lineage>
        <taxon>Bacteria</taxon>
        <taxon>Pseudomonadati</taxon>
        <taxon>Thermodesulfobacteriota</taxon>
        <taxon>Desulfovibrionia</taxon>
        <taxon>Desulfovibrionales</taxon>
        <taxon>Desulfovibrionaceae</taxon>
        <taxon>Bilophila</taxon>
    </lineage>
</organism>
<evidence type="ECO:0000259" key="5">
    <source>
        <dbReference type="PROSITE" id="PS51379"/>
    </source>
</evidence>
<reference evidence="6" key="1">
    <citation type="journal article" date="2021" name="PeerJ">
        <title>Extensive microbial diversity within the chicken gut microbiome revealed by metagenomics and culture.</title>
        <authorList>
            <person name="Gilroy R."/>
            <person name="Ravi A."/>
            <person name="Getino M."/>
            <person name="Pursley I."/>
            <person name="Horton D.L."/>
            <person name="Alikhan N.F."/>
            <person name="Baker D."/>
            <person name="Gharbi K."/>
            <person name="Hall N."/>
            <person name="Watson M."/>
            <person name="Adriaenssens E.M."/>
            <person name="Foster-Nyarko E."/>
            <person name="Jarju S."/>
            <person name="Secka A."/>
            <person name="Antonio M."/>
            <person name="Oren A."/>
            <person name="Chaudhuri R.R."/>
            <person name="La Ragione R."/>
            <person name="Hildebrand F."/>
            <person name="Pallen M.J."/>
        </authorList>
    </citation>
    <scope>NUCLEOTIDE SEQUENCE</scope>
    <source>
        <strain evidence="6">ChiSxjej5B17-1746</strain>
    </source>
</reference>
<reference evidence="6" key="2">
    <citation type="submission" date="2021-04" db="EMBL/GenBank/DDBJ databases">
        <authorList>
            <person name="Gilroy R."/>
        </authorList>
    </citation>
    <scope>NUCLEOTIDE SEQUENCE</scope>
    <source>
        <strain evidence="6">ChiSxjej5B17-1746</strain>
    </source>
</reference>